<dbReference type="Proteomes" id="UP001595075">
    <property type="component" value="Unassembled WGS sequence"/>
</dbReference>
<gene>
    <name evidence="1" type="ORF">VTL71DRAFT_16153</name>
</gene>
<proteinExistence type="predicted"/>
<keyword evidence="2" id="KW-1185">Reference proteome</keyword>
<dbReference type="EMBL" id="JAZHXI010000009">
    <property type="protein sequence ID" value="KAL2068055.1"/>
    <property type="molecule type" value="Genomic_DNA"/>
</dbReference>
<organism evidence="1 2">
    <name type="scientific">Oculimacula yallundae</name>
    <dbReference type="NCBI Taxonomy" id="86028"/>
    <lineage>
        <taxon>Eukaryota</taxon>
        <taxon>Fungi</taxon>
        <taxon>Dikarya</taxon>
        <taxon>Ascomycota</taxon>
        <taxon>Pezizomycotina</taxon>
        <taxon>Leotiomycetes</taxon>
        <taxon>Helotiales</taxon>
        <taxon>Ploettnerulaceae</taxon>
        <taxon>Oculimacula</taxon>
    </lineage>
</organism>
<comment type="caution">
    <text evidence="1">The sequence shown here is derived from an EMBL/GenBank/DDBJ whole genome shotgun (WGS) entry which is preliminary data.</text>
</comment>
<sequence length="177" mass="19728">MAVHDSVDPLKEHKAILALIHKFLSGISSRDPALMHSCILPTGTALLIRPATITKSAEIALQAPTPEPQTPPPPTRQHLHLTLPQVIDRIPFQLLVSIEENIALAEWEDGDDGDRYGGRKTEIRVYEDVAFAWTPFETKFDGVVQTVGMNMMTFVRRLEGVEGEWVISYVGDTCRKV</sequence>
<reference evidence="1 2" key="1">
    <citation type="journal article" date="2024" name="Commun. Biol.">
        <title>Comparative genomic analysis of thermophilic fungi reveals convergent evolutionary adaptations and gene losses.</title>
        <authorList>
            <person name="Steindorff A.S."/>
            <person name="Aguilar-Pontes M.V."/>
            <person name="Robinson A.J."/>
            <person name="Andreopoulos B."/>
            <person name="LaButti K."/>
            <person name="Kuo A."/>
            <person name="Mondo S."/>
            <person name="Riley R."/>
            <person name="Otillar R."/>
            <person name="Haridas S."/>
            <person name="Lipzen A."/>
            <person name="Grimwood J."/>
            <person name="Schmutz J."/>
            <person name="Clum A."/>
            <person name="Reid I.D."/>
            <person name="Moisan M.C."/>
            <person name="Butler G."/>
            <person name="Nguyen T.T.M."/>
            <person name="Dewar K."/>
            <person name="Conant G."/>
            <person name="Drula E."/>
            <person name="Henrissat B."/>
            <person name="Hansel C."/>
            <person name="Singer S."/>
            <person name="Hutchinson M.I."/>
            <person name="de Vries R.P."/>
            <person name="Natvig D.O."/>
            <person name="Powell A.J."/>
            <person name="Tsang A."/>
            <person name="Grigoriev I.V."/>
        </authorList>
    </citation>
    <scope>NUCLEOTIDE SEQUENCE [LARGE SCALE GENOMIC DNA]</scope>
    <source>
        <strain evidence="1 2">CBS 494.80</strain>
    </source>
</reference>
<name>A0ABR4CDP1_9HELO</name>
<protein>
    <submittedName>
        <fullName evidence="1">Uncharacterized protein</fullName>
    </submittedName>
</protein>
<evidence type="ECO:0000313" key="1">
    <source>
        <dbReference type="EMBL" id="KAL2068055.1"/>
    </source>
</evidence>
<accession>A0ABR4CDP1</accession>
<evidence type="ECO:0000313" key="2">
    <source>
        <dbReference type="Proteomes" id="UP001595075"/>
    </source>
</evidence>